<accession>A0A920CQA3</accession>
<dbReference type="AlphaFoldDB" id="A0A920CQA3"/>
<sequence length="259" mass="29909">MVEEFTVKISSLKRSRKIRVFLPNEYENNDKKYRVLYMHDAQNLFQDEDSFFGTSWRILDCVKKSGLELIVVGIDCNGEGTKRFDELGPWISDKRINEGLFIDKSIDLGGEGEQYIDFIVNELKPLIDNKYRTVKSDTAMAGSSSGGLISTYAMCKYPSIFNRVAALSNAFWLCQKEIENLAEKCDLTNVKRFYFDVGTKEQTATFGPDVYIDSNISFKNVIEKKGLHYRFEIVEGAEHNEVAWRERFPEILKYLYQGE</sequence>
<comment type="caution">
    <text evidence="1">The sequence shown here is derived from an EMBL/GenBank/DDBJ whole genome shotgun (WGS) entry which is preliminary data.</text>
</comment>
<dbReference type="PANTHER" id="PTHR48098">
    <property type="entry name" value="ENTEROCHELIN ESTERASE-RELATED"/>
    <property type="match status" value="1"/>
</dbReference>
<gene>
    <name evidence="1" type="ORF">J34TS1_18750</name>
</gene>
<dbReference type="RefSeq" id="WP_212978020.1">
    <property type="nucleotide sequence ID" value="NZ_AP025343.1"/>
</dbReference>
<dbReference type="Proteomes" id="UP000682811">
    <property type="component" value="Unassembled WGS sequence"/>
</dbReference>
<dbReference type="InterPro" id="IPR050583">
    <property type="entry name" value="Mycobacterial_A85_antigen"/>
</dbReference>
<dbReference type="SUPFAM" id="SSF53474">
    <property type="entry name" value="alpha/beta-Hydrolases"/>
    <property type="match status" value="1"/>
</dbReference>
<dbReference type="Gene3D" id="3.40.50.1820">
    <property type="entry name" value="alpha/beta hydrolase"/>
    <property type="match status" value="1"/>
</dbReference>
<proteinExistence type="predicted"/>
<dbReference type="Pfam" id="PF00756">
    <property type="entry name" value="Esterase"/>
    <property type="match status" value="1"/>
</dbReference>
<reference evidence="1 2" key="1">
    <citation type="submission" date="2021-03" db="EMBL/GenBank/DDBJ databases">
        <title>Antimicrobial resistance genes in bacteria isolated from Japanese honey, and their potential for conferring macrolide and lincosamide resistance in the American foulbrood pathogen Paenibacillus larvae.</title>
        <authorList>
            <person name="Okamoto M."/>
            <person name="Kumagai M."/>
            <person name="Kanamori H."/>
            <person name="Takamatsu D."/>
        </authorList>
    </citation>
    <scope>NUCLEOTIDE SEQUENCE [LARGE SCALE GENOMIC DNA]</scope>
    <source>
        <strain evidence="1 2">J34TS1</strain>
    </source>
</reference>
<dbReference type="InterPro" id="IPR000801">
    <property type="entry name" value="Esterase-like"/>
</dbReference>
<keyword evidence="2" id="KW-1185">Reference proteome</keyword>
<name>A0A920CQA3_9BACL</name>
<evidence type="ECO:0008006" key="3">
    <source>
        <dbReference type="Google" id="ProtNLM"/>
    </source>
</evidence>
<dbReference type="PANTHER" id="PTHR48098:SF6">
    <property type="entry name" value="FERRI-BACILLIBACTIN ESTERASE BESA"/>
    <property type="match status" value="1"/>
</dbReference>
<evidence type="ECO:0000313" key="1">
    <source>
        <dbReference type="EMBL" id="GIO47110.1"/>
    </source>
</evidence>
<dbReference type="InterPro" id="IPR029058">
    <property type="entry name" value="AB_hydrolase_fold"/>
</dbReference>
<evidence type="ECO:0000313" key="2">
    <source>
        <dbReference type="Proteomes" id="UP000682811"/>
    </source>
</evidence>
<organism evidence="1 2">
    <name type="scientific">Paenibacillus azoreducens</name>
    <dbReference type="NCBI Taxonomy" id="116718"/>
    <lineage>
        <taxon>Bacteria</taxon>
        <taxon>Bacillati</taxon>
        <taxon>Bacillota</taxon>
        <taxon>Bacilli</taxon>
        <taxon>Bacillales</taxon>
        <taxon>Paenibacillaceae</taxon>
        <taxon>Paenibacillus</taxon>
    </lineage>
</organism>
<dbReference type="EMBL" id="BORT01000006">
    <property type="protein sequence ID" value="GIO47110.1"/>
    <property type="molecule type" value="Genomic_DNA"/>
</dbReference>
<protein>
    <recommendedName>
        <fullName evidence="3">Alpha/beta hydrolase</fullName>
    </recommendedName>
</protein>